<comment type="caution">
    <text evidence="1">The sequence shown here is derived from an EMBL/GenBank/DDBJ whole genome shotgun (WGS) entry which is preliminary data.</text>
</comment>
<accession>A0A0F9LU69</accession>
<dbReference type="EMBL" id="LAZR01011636">
    <property type="protein sequence ID" value="KKM60662.1"/>
    <property type="molecule type" value="Genomic_DNA"/>
</dbReference>
<dbReference type="AlphaFoldDB" id="A0A0F9LU69"/>
<protein>
    <submittedName>
        <fullName evidence="1">Uncharacterized protein</fullName>
    </submittedName>
</protein>
<evidence type="ECO:0000313" key="1">
    <source>
        <dbReference type="EMBL" id="KKM60662.1"/>
    </source>
</evidence>
<sequence>MKPPTGTIHYDIDGKRLDNVAGPFHFWPSPHSILLRIGPTGVKAQAWRCVECEQVHISLEALDKTNCVESEPCFSCGLSGICATNCWGILEDPSVYVAGQVDPDVKPN</sequence>
<name>A0A0F9LU69_9ZZZZ</name>
<reference evidence="1" key="1">
    <citation type="journal article" date="2015" name="Nature">
        <title>Complex archaea that bridge the gap between prokaryotes and eukaryotes.</title>
        <authorList>
            <person name="Spang A."/>
            <person name="Saw J.H."/>
            <person name="Jorgensen S.L."/>
            <person name="Zaremba-Niedzwiedzka K."/>
            <person name="Martijn J."/>
            <person name="Lind A.E."/>
            <person name="van Eijk R."/>
            <person name="Schleper C."/>
            <person name="Guy L."/>
            <person name="Ettema T.J."/>
        </authorList>
    </citation>
    <scope>NUCLEOTIDE SEQUENCE</scope>
</reference>
<proteinExistence type="predicted"/>
<organism evidence="1">
    <name type="scientific">marine sediment metagenome</name>
    <dbReference type="NCBI Taxonomy" id="412755"/>
    <lineage>
        <taxon>unclassified sequences</taxon>
        <taxon>metagenomes</taxon>
        <taxon>ecological metagenomes</taxon>
    </lineage>
</organism>
<gene>
    <name evidence="1" type="ORF">LCGC14_1539540</name>
</gene>